<evidence type="ECO:0000313" key="2">
    <source>
        <dbReference type="EMBL" id="KAF2596392.1"/>
    </source>
</evidence>
<evidence type="ECO:0000259" key="1">
    <source>
        <dbReference type="Pfam" id="PF04059"/>
    </source>
</evidence>
<dbReference type="Pfam" id="PF04059">
    <property type="entry name" value="RRM_2"/>
    <property type="match status" value="1"/>
</dbReference>
<name>A0A8S9KQL9_BRACR</name>
<dbReference type="AlphaFoldDB" id="A0A8S9KQL9"/>
<reference evidence="2" key="1">
    <citation type="submission" date="2019-12" db="EMBL/GenBank/DDBJ databases">
        <title>Genome sequencing and annotation of Brassica cretica.</title>
        <authorList>
            <person name="Studholme D.J."/>
            <person name="Sarris P.F."/>
        </authorList>
    </citation>
    <scope>NUCLEOTIDE SEQUENCE</scope>
    <source>
        <strain evidence="2">PFS-001/15</strain>
        <tissue evidence="2">Leaf</tissue>
    </source>
</reference>
<dbReference type="EMBL" id="QGKW02000717">
    <property type="protein sequence ID" value="KAF2596392.1"/>
    <property type="molecule type" value="Genomic_DNA"/>
</dbReference>
<dbReference type="GO" id="GO:0003676">
    <property type="term" value="F:nucleic acid binding"/>
    <property type="evidence" value="ECO:0007669"/>
    <property type="project" value="InterPro"/>
</dbReference>
<dbReference type="SUPFAM" id="SSF54928">
    <property type="entry name" value="RNA-binding domain, RBD"/>
    <property type="match status" value="1"/>
</dbReference>
<protein>
    <recommendedName>
        <fullName evidence="1">Mei2-like C-terminal RNA recognition motif domain-containing protein</fullName>
    </recommendedName>
</protein>
<dbReference type="Proteomes" id="UP000712281">
    <property type="component" value="Unassembled WGS sequence"/>
</dbReference>
<dbReference type="InterPro" id="IPR035979">
    <property type="entry name" value="RBD_domain_sf"/>
</dbReference>
<accession>A0A8S9KQL9</accession>
<gene>
    <name evidence="2" type="ORF">F2Q68_00007167</name>
</gene>
<evidence type="ECO:0000313" key="3">
    <source>
        <dbReference type="Proteomes" id="UP000712281"/>
    </source>
</evidence>
<proteinExistence type="predicted"/>
<feature type="domain" description="Mei2-like C-terminal RNA recognition motif" evidence="1">
    <location>
        <begin position="2"/>
        <end position="54"/>
    </location>
</feature>
<sequence>MNKGYAFVNFTKAEAVSKFKAACNNKPWYCFGSRKILEIAHARIQGKDNLVKHFEQMIYPAEAYSAVSFIPARKGPKSTGLTIMVGKCTQAAISV</sequence>
<organism evidence="2 3">
    <name type="scientific">Brassica cretica</name>
    <name type="common">Mustard</name>
    <dbReference type="NCBI Taxonomy" id="69181"/>
    <lineage>
        <taxon>Eukaryota</taxon>
        <taxon>Viridiplantae</taxon>
        <taxon>Streptophyta</taxon>
        <taxon>Embryophyta</taxon>
        <taxon>Tracheophyta</taxon>
        <taxon>Spermatophyta</taxon>
        <taxon>Magnoliopsida</taxon>
        <taxon>eudicotyledons</taxon>
        <taxon>Gunneridae</taxon>
        <taxon>Pentapetalae</taxon>
        <taxon>rosids</taxon>
        <taxon>malvids</taxon>
        <taxon>Brassicales</taxon>
        <taxon>Brassicaceae</taxon>
        <taxon>Brassiceae</taxon>
        <taxon>Brassica</taxon>
    </lineage>
</organism>
<comment type="caution">
    <text evidence="2">The sequence shown here is derived from an EMBL/GenBank/DDBJ whole genome shotgun (WGS) entry which is preliminary data.</text>
</comment>
<dbReference type="InterPro" id="IPR007201">
    <property type="entry name" value="Mei2-like_Rrm_C"/>
</dbReference>